<name>A0A081RYY1_PHOTE</name>
<dbReference type="PATRIC" id="fig|1393735.3.peg.1453"/>
<dbReference type="PROSITE" id="PS51819">
    <property type="entry name" value="VOC"/>
    <property type="match status" value="1"/>
</dbReference>
<dbReference type="Gene3D" id="3.10.180.10">
    <property type="entry name" value="2,3-Dihydroxybiphenyl 1,2-Dioxygenase, domain 1"/>
    <property type="match status" value="1"/>
</dbReference>
<dbReference type="InterPro" id="IPR037523">
    <property type="entry name" value="VOC_core"/>
</dbReference>
<dbReference type="EMBL" id="JGVH01000021">
    <property type="protein sequence ID" value="KER03884.1"/>
    <property type="molecule type" value="Genomic_DNA"/>
</dbReference>
<dbReference type="PANTHER" id="PTHR36113:SF1">
    <property type="entry name" value="GLYOXALASE_BLEOMYCIN RESISTANCE PROTEIN_DIOXYGENASE"/>
    <property type="match status" value="1"/>
</dbReference>
<dbReference type="SUPFAM" id="SSF54593">
    <property type="entry name" value="Glyoxalase/Bleomycin resistance protein/Dihydroxybiphenyl dioxygenase"/>
    <property type="match status" value="1"/>
</dbReference>
<dbReference type="Proteomes" id="UP000028002">
    <property type="component" value="Unassembled WGS sequence"/>
</dbReference>
<comment type="caution">
    <text evidence="2">The sequence shown here is derived from an EMBL/GenBank/DDBJ whole genome shotgun (WGS) entry which is preliminary data.</text>
</comment>
<evidence type="ECO:0000313" key="2">
    <source>
        <dbReference type="EMBL" id="KER03884.1"/>
    </source>
</evidence>
<dbReference type="EC" id="4.4.1.5" evidence="2"/>
<organism evidence="2 3">
    <name type="scientific">Photorhabdus temperata subsp. temperata Meg1</name>
    <dbReference type="NCBI Taxonomy" id="1393735"/>
    <lineage>
        <taxon>Bacteria</taxon>
        <taxon>Pseudomonadati</taxon>
        <taxon>Pseudomonadota</taxon>
        <taxon>Gammaproteobacteria</taxon>
        <taxon>Enterobacterales</taxon>
        <taxon>Morganellaceae</taxon>
        <taxon>Photorhabdus</taxon>
    </lineage>
</organism>
<dbReference type="GO" id="GO:0004462">
    <property type="term" value="F:lactoylglutathione lyase activity"/>
    <property type="evidence" value="ECO:0007669"/>
    <property type="project" value="UniProtKB-EC"/>
</dbReference>
<dbReference type="AlphaFoldDB" id="A0A081RYY1"/>
<sequence length="141" mass="16200">MNSIVQQINTIKVTRFDHIQMEVSNLEESIRFYEDVFGFKKKEAGLRRMVRWVIMGNESKLYLCMHEYADRAGIENTGLEITHVGFIVEDFSSVVQKLKVHGVTLPDGEMIQYHSSRSVYFLDPNGYKIEISEFDGGGIDS</sequence>
<dbReference type="CDD" id="cd06587">
    <property type="entry name" value="VOC"/>
    <property type="match status" value="1"/>
</dbReference>
<evidence type="ECO:0000313" key="3">
    <source>
        <dbReference type="Proteomes" id="UP000028002"/>
    </source>
</evidence>
<feature type="domain" description="VOC" evidence="1">
    <location>
        <begin position="15"/>
        <end position="134"/>
    </location>
</feature>
<reference evidence="2 3" key="1">
    <citation type="submission" date="2014-03" db="EMBL/GenBank/DDBJ databases">
        <title>Draft Genome of Photorhabdus temperata Meg1.</title>
        <authorList>
            <person name="Hurst S.G.IV."/>
            <person name="Morris K."/>
            <person name="Thomas K."/>
            <person name="Tisa L.S."/>
        </authorList>
    </citation>
    <scope>NUCLEOTIDE SEQUENCE [LARGE SCALE GENOMIC DNA]</scope>
    <source>
        <strain evidence="2 3">Meg1</strain>
    </source>
</reference>
<dbReference type="RefSeq" id="WP_036838094.1">
    <property type="nucleotide sequence ID" value="NZ_CAWLUD010000021.1"/>
</dbReference>
<gene>
    <name evidence="2" type="ORF">MEG1DRAFT_01408</name>
</gene>
<dbReference type="InterPro" id="IPR051332">
    <property type="entry name" value="Fosfomycin_Res_Enzymes"/>
</dbReference>
<accession>A0A081RYY1</accession>
<dbReference type="InterPro" id="IPR004360">
    <property type="entry name" value="Glyas_Fos-R_dOase_dom"/>
</dbReference>
<protein>
    <submittedName>
        <fullName evidence="2">Lactoylglutathione lyase-like lyase</fullName>
        <ecNumber evidence="2">4.4.1.5</ecNumber>
    </submittedName>
</protein>
<dbReference type="PANTHER" id="PTHR36113">
    <property type="entry name" value="LYASE, PUTATIVE-RELATED-RELATED"/>
    <property type="match status" value="1"/>
</dbReference>
<dbReference type="Pfam" id="PF00903">
    <property type="entry name" value="Glyoxalase"/>
    <property type="match status" value="1"/>
</dbReference>
<evidence type="ECO:0000259" key="1">
    <source>
        <dbReference type="PROSITE" id="PS51819"/>
    </source>
</evidence>
<proteinExistence type="predicted"/>
<dbReference type="InterPro" id="IPR029068">
    <property type="entry name" value="Glyas_Bleomycin-R_OHBP_Dase"/>
</dbReference>
<keyword evidence="2" id="KW-0456">Lyase</keyword>